<gene>
    <name evidence="2" type="ORF">HXX08_03520</name>
    <name evidence="3" type="ORF">OZ401_000053</name>
</gene>
<dbReference type="Proteomes" id="UP000521676">
    <property type="component" value="Unassembled WGS sequence"/>
</dbReference>
<keyword evidence="1" id="KW-1133">Transmembrane helix</keyword>
<reference evidence="2 4" key="1">
    <citation type="submission" date="2020-06" db="EMBL/GenBank/DDBJ databases">
        <title>Anoxygenic phototrophic Chloroflexota member uses a Type I reaction center.</title>
        <authorList>
            <person name="Tsuji J.M."/>
            <person name="Shaw N.A."/>
            <person name="Nagashima S."/>
            <person name="Venkiteswaran J."/>
            <person name="Schiff S.L."/>
            <person name="Hanada S."/>
            <person name="Tank M."/>
            <person name="Neufeld J.D."/>
        </authorList>
    </citation>
    <scope>NUCLEOTIDE SEQUENCE [LARGE SCALE GENOMIC DNA]</scope>
    <source>
        <strain evidence="2">L227-S17</strain>
    </source>
</reference>
<evidence type="ECO:0000313" key="5">
    <source>
        <dbReference type="Proteomes" id="UP001431572"/>
    </source>
</evidence>
<keyword evidence="5" id="KW-1185">Reference proteome</keyword>
<keyword evidence="1" id="KW-0812">Transmembrane</keyword>
<evidence type="ECO:0000313" key="3">
    <source>
        <dbReference type="EMBL" id="WJW66808.1"/>
    </source>
</evidence>
<name>A0A8T7M210_9CHLR</name>
<protein>
    <submittedName>
        <fullName evidence="2">Uncharacterized protein</fullName>
    </submittedName>
</protein>
<reference evidence="3" key="2">
    <citation type="journal article" date="2024" name="Nature">
        <title>Anoxygenic phototroph of the Chloroflexota uses a type I reaction centre.</title>
        <authorList>
            <person name="Tsuji J.M."/>
            <person name="Shaw N.A."/>
            <person name="Nagashima S."/>
            <person name="Venkiteswaran J.J."/>
            <person name="Schiff S.L."/>
            <person name="Watanabe T."/>
            <person name="Fukui M."/>
            <person name="Hanada S."/>
            <person name="Tank M."/>
            <person name="Neufeld J.D."/>
        </authorList>
    </citation>
    <scope>NUCLEOTIDE SEQUENCE</scope>
    <source>
        <strain evidence="3">L227-S17</strain>
    </source>
</reference>
<evidence type="ECO:0000313" key="4">
    <source>
        <dbReference type="Proteomes" id="UP000521676"/>
    </source>
</evidence>
<dbReference type="RefSeq" id="WP_341468701.1">
    <property type="nucleotide sequence ID" value="NZ_CP128399.1"/>
</dbReference>
<sequence length="112" mass="12762">MTVIWLVLVISLPLMVAGVLALALLFTLLPFFTPSYYRIDAAGITIQRGFKLFNRQYKWLDFGGCRETAGGFWLIPLESRAAVFRALYLPFPPDSALLEKLRNTLEEHFPII</sequence>
<dbReference type="AlphaFoldDB" id="A0A8T7M210"/>
<dbReference type="EMBL" id="CP128399">
    <property type="protein sequence ID" value="WJW66808.1"/>
    <property type="molecule type" value="Genomic_DNA"/>
</dbReference>
<evidence type="ECO:0000313" key="2">
    <source>
        <dbReference type="EMBL" id="NWJ44926.1"/>
    </source>
</evidence>
<dbReference type="EMBL" id="JACATZ010000001">
    <property type="protein sequence ID" value="NWJ44926.1"/>
    <property type="molecule type" value="Genomic_DNA"/>
</dbReference>
<feature type="transmembrane region" description="Helical" evidence="1">
    <location>
        <begin position="6"/>
        <end position="29"/>
    </location>
</feature>
<evidence type="ECO:0000256" key="1">
    <source>
        <dbReference type="SAM" id="Phobius"/>
    </source>
</evidence>
<accession>A0A8T7M210</accession>
<keyword evidence="1" id="KW-0472">Membrane</keyword>
<dbReference type="Proteomes" id="UP001431572">
    <property type="component" value="Chromosome 1"/>
</dbReference>
<organism evidence="2 4">
    <name type="scientific">Candidatus Chlorohelix allophototropha</name>
    <dbReference type="NCBI Taxonomy" id="3003348"/>
    <lineage>
        <taxon>Bacteria</taxon>
        <taxon>Bacillati</taxon>
        <taxon>Chloroflexota</taxon>
        <taxon>Chloroflexia</taxon>
        <taxon>Candidatus Chloroheliales</taxon>
        <taxon>Candidatus Chloroheliaceae</taxon>
        <taxon>Candidatus Chlorohelix</taxon>
    </lineage>
</organism>
<proteinExistence type="predicted"/>